<evidence type="ECO:0000256" key="3">
    <source>
        <dbReference type="ARBA" id="ARBA00022989"/>
    </source>
</evidence>
<keyword evidence="3 5" id="KW-1133">Transmembrane helix</keyword>
<feature type="transmembrane region" description="Helical" evidence="5">
    <location>
        <begin position="204"/>
        <end position="221"/>
    </location>
</feature>
<organism evidence="6 7">
    <name type="scientific">Aquimarina intermedia</name>
    <dbReference type="NCBI Taxonomy" id="350814"/>
    <lineage>
        <taxon>Bacteria</taxon>
        <taxon>Pseudomonadati</taxon>
        <taxon>Bacteroidota</taxon>
        <taxon>Flavobacteriia</taxon>
        <taxon>Flavobacteriales</taxon>
        <taxon>Flavobacteriaceae</taxon>
        <taxon>Aquimarina</taxon>
    </lineage>
</organism>
<feature type="transmembrane region" description="Helical" evidence="5">
    <location>
        <begin position="78"/>
        <end position="96"/>
    </location>
</feature>
<comment type="caution">
    <text evidence="6">The sequence shown here is derived from an EMBL/GenBank/DDBJ whole genome shotgun (WGS) entry which is preliminary data.</text>
</comment>
<evidence type="ECO:0000256" key="2">
    <source>
        <dbReference type="ARBA" id="ARBA00022692"/>
    </source>
</evidence>
<dbReference type="AlphaFoldDB" id="A0A5S5C4G9"/>
<evidence type="ECO:0000256" key="5">
    <source>
        <dbReference type="RuleBase" id="RU363041"/>
    </source>
</evidence>
<evidence type="ECO:0000256" key="4">
    <source>
        <dbReference type="ARBA" id="ARBA00023136"/>
    </source>
</evidence>
<dbReference type="InterPro" id="IPR002781">
    <property type="entry name" value="TM_pro_TauE-like"/>
</dbReference>
<keyword evidence="4 5" id="KW-0472">Membrane</keyword>
<dbReference type="Pfam" id="PF01925">
    <property type="entry name" value="TauE"/>
    <property type="match status" value="1"/>
</dbReference>
<feature type="transmembrane region" description="Helical" evidence="5">
    <location>
        <begin position="102"/>
        <end position="123"/>
    </location>
</feature>
<dbReference type="PANTHER" id="PTHR43701">
    <property type="entry name" value="MEMBRANE TRANSPORTER PROTEIN MJ0441-RELATED"/>
    <property type="match status" value="1"/>
</dbReference>
<dbReference type="InterPro" id="IPR051598">
    <property type="entry name" value="TSUP/Inactive_protease-like"/>
</dbReference>
<keyword evidence="7" id="KW-1185">Reference proteome</keyword>
<evidence type="ECO:0000313" key="7">
    <source>
        <dbReference type="Proteomes" id="UP000324376"/>
    </source>
</evidence>
<feature type="transmembrane region" description="Helical" evidence="5">
    <location>
        <begin position="52"/>
        <end position="69"/>
    </location>
</feature>
<comment type="subcellular location">
    <subcellularLocation>
        <location evidence="5">Cell membrane</location>
        <topology evidence="5">Multi-pass membrane protein</topology>
    </subcellularLocation>
    <subcellularLocation>
        <location evidence="1">Membrane</location>
        <topology evidence="1">Multi-pass membrane protein</topology>
    </subcellularLocation>
</comment>
<comment type="similarity">
    <text evidence="5">Belongs to the 4-toluene sulfonate uptake permease (TSUP) (TC 2.A.102) family.</text>
</comment>
<protein>
    <recommendedName>
        <fullName evidence="5">Probable membrane transporter protein</fullName>
    </recommendedName>
</protein>
<name>A0A5S5C4G9_9FLAO</name>
<proteinExistence type="inferred from homology"/>
<feature type="transmembrane region" description="Helical" evidence="5">
    <location>
        <begin position="12"/>
        <end position="32"/>
    </location>
</feature>
<sequence length="250" mass="27287">MRMISEVNDLWIFLGILPIIAFLYAGVGHGGASGYLALMSLFSVMPEMMKPTALLLNLFVAGTSFFYYYKGGFFNKNLFFYFAITSIPMAYLGGLIELDATIYKRILGVLLIFAVLKMLNVFGKESEILHKIKLWQGLVVGAVIGFFSGLIGIGGGIILTPIILLFHWGKMKEAAAVSALFIWVNSIAGLAGQLTNGVVLSSQSFLMVGVAVIGGFLGSYYGSKRMSNNMVRYMLLIVLVTASLKLIFIE</sequence>
<dbReference type="RefSeq" id="WP_170251812.1">
    <property type="nucleotide sequence ID" value="NZ_VNHU01000004.1"/>
</dbReference>
<keyword evidence="5" id="KW-1003">Cell membrane</keyword>
<evidence type="ECO:0000313" key="6">
    <source>
        <dbReference type="EMBL" id="TYP74325.1"/>
    </source>
</evidence>
<reference evidence="6 7" key="1">
    <citation type="submission" date="2019-07" db="EMBL/GenBank/DDBJ databases">
        <title>Genomic Encyclopedia of Archaeal and Bacterial Type Strains, Phase II (KMG-II): from individual species to whole genera.</title>
        <authorList>
            <person name="Goeker M."/>
        </authorList>
    </citation>
    <scope>NUCLEOTIDE SEQUENCE [LARGE SCALE GENOMIC DNA]</scope>
    <source>
        <strain evidence="6 7">DSM 17527</strain>
    </source>
</reference>
<dbReference type="Proteomes" id="UP000324376">
    <property type="component" value="Unassembled WGS sequence"/>
</dbReference>
<feature type="transmembrane region" description="Helical" evidence="5">
    <location>
        <begin position="233"/>
        <end position="249"/>
    </location>
</feature>
<keyword evidence="2 5" id="KW-0812">Transmembrane</keyword>
<evidence type="ECO:0000256" key="1">
    <source>
        <dbReference type="ARBA" id="ARBA00004141"/>
    </source>
</evidence>
<dbReference type="GO" id="GO:0005886">
    <property type="term" value="C:plasma membrane"/>
    <property type="evidence" value="ECO:0007669"/>
    <property type="project" value="UniProtKB-SubCell"/>
</dbReference>
<feature type="transmembrane region" description="Helical" evidence="5">
    <location>
        <begin position="135"/>
        <end position="168"/>
    </location>
</feature>
<accession>A0A5S5C4G9</accession>
<feature type="transmembrane region" description="Helical" evidence="5">
    <location>
        <begin position="174"/>
        <end position="192"/>
    </location>
</feature>
<gene>
    <name evidence="6" type="ORF">BD809_104145</name>
</gene>
<dbReference type="PANTHER" id="PTHR43701:SF5">
    <property type="entry name" value="MEMBRANE TRANSPORTER PROTEIN-RELATED"/>
    <property type="match status" value="1"/>
</dbReference>
<dbReference type="EMBL" id="VNHU01000004">
    <property type="protein sequence ID" value="TYP74325.1"/>
    <property type="molecule type" value="Genomic_DNA"/>
</dbReference>